<dbReference type="RefSeq" id="XP_018757929.1">
    <property type="nucleotide sequence ID" value="XM_018899794.1"/>
</dbReference>
<dbReference type="VEuPathDB" id="FungiDB:FVEG_10630"/>
<sequence>MSAIFRPAHSLQRFSIYKRPQAQFSLCRVQRRSLETSSPGAYAERPVRLMNRHENEKIINHRSFVKDISKIPFGYAFVPSTNAAIAHICRRMATEQSREIFACVSTQRQKHPTDSQPSSTKVGPQPAFGLYVPSDIADAATIQFDEQIRAVQAKQIFYINEFFPYMPSRQIRSMHAKEYRYQQRSDWDSKRLMKEVKWTVTQKVELYLRGYIRKEEGKLTDEEVKQVMASWKDGKEMPNVGII</sequence>
<reference evidence="1 2" key="1">
    <citation type="journal article" date="2010" name="Nature">
        <title>Comparative genomics reveals mobile pathogenicity chromosomes in Fusarium.</title>
        <authorList>
            <person name="Ma L.J."/>
            <person name="van der Does H.C."/>
            <person name="Borkovich K.A."/>
            <person name="Coleman J.J."/>
            <person name="Daboussi M.J."/>
            <person name="Di Pietro A."/>
            <person name="Dufresne M."/>
            <person name="Freitag M."/>
            <person name="Grabherr M."/>
            <person name="Henrissat B."/>
            <person name="Houterman P.M."/>
            <person name="Kang S."/>
            <person name="Shim W.B."/>
            <person name="Woloshuk C."/>
            <person name="Xie X."/>
            <person name="Xu J.R."/>
            <person name="Antoniw J."/>
            <person name="Baker S.E."/>
            <person name="Bluhm B.H."/>
            <person name="Breakspear A."/>
            <person name="Brown D.W."/>
            <person name="Butchko R.A."/>
            <person name="Chapman S."/>
            <person name="Coulson R."/>
            <person name="Coutinho P.M."/>
            <person name="Danchin E.G."/>
            <person name="Diener A."/>
            <person name="Gale L.R."/>
            <person name="Gardiner D.M."/>
            <person name="Goff S."/>
            <person name="Hammond-Kosack K.E."/>
            <person name="Hilburn K."/>
            <person name="Hua-Van A."/>
            <person name="Jonkers W."/>
            <person name="Kazan K."/>
            <person name="Kodira C.D."/>
            <person name="Koehrsen M."/>
            <person name="Kumar L."/>
            <person name="Lee Y.H."/>
            <person name="Li L."/>
            <person name="Manners J.M."/>
            <person name="Miranda-Saavedra D."/>
            <person name="Mukherjee M."/>
            <person name="Park G."/>
            <person name="Park J."/>
            <person name="Park S.Y."/>
            <person name="Proctor R.H."/>
            <person name="Regev A."/>
            <person name="Ruiz-Roldan M.C."/>
            <person name="Sain D."/>
            <person name="Sakthikumar S."/>
            <person name="Sykes S."/>
            <person name="Schwartz D.C."/>
            <person name="Turgeon B.G."/>
            <person name="Wapinski I."/>
            <person name="Yoder O."/>
            <person name="Young S."/>
            <person name="Zeng Q."/>
            <person name="Zhou S."/>
            <person name="Galagan J."/>
            <person name="Cuomo C.A."/>
            <person name="Kistler H.C."/>
            <person name="Rep M."/>
        </authorList>
    </citation>
    <scope>NUCLEOTIDE SEQUENCE [LARGE SCALE GENOMIC DNA]</scope>
    <source>
        <strain evidence="2">M3125 / FGSC 7600</strain>
    </source>
</reference>
<dbReference type="KEGG" id="fvr:FVEG_10630"/>
<dbReference type="GeneID" id="30068205"/>
<accession>W7MK29</accession>
<name>W7MK29_GIBM7</name>
<keyword evidence="2" id="KW-1185">Reference proteome</keyword>
<organism evidence="1 2">
    <name type="scientific">Gibberella moniliformis (strain M3125 / FGSC 7600)</name>
    <name type="common">Maize ear and stalk rot fungus</name>
    <name type="synonym">Fusarium verticillioides</name>
    <dbReference type="NCBI Taxonomy" id="334819"/>
    <lineage>
        <taxon>Eukaryota</taxon>
        <taxon>Fungi</taxon>
        <taxon>Dikarya</taxon>
        <taxon>Ascomycota</taxon>
        <taxon>Pezizomycotina</taxon>
        <taxon>Sordariomycetes</taxon>
        <taxon>Hypocreomycetidae</taxon>
        <taxon>Hypocreales</taxon>
        <taxon>Nectriaceae</taxon>
        <taxon>Fusarium</taxon>
        <taxon>Fusarium fujikuroi species complex</taxon>
    </lineage>
</organism>
<gene>
    <name evidence="1" type="ORF">FVEG_10630</name>
</gene>
<dbReference type="EMBL" id="DS022256">
    <property type="protein sequence ID" value="EWG51738.1"/>
    <property type="molecule type" value="Genomic_DNA"/>
</dbReference>
<protein>
    <submittedName>
        <fullName evidence="1">Uncharacterized protein</fullName>
    </submittedName>
</protein>
<dbReference type="EMBL" id="CM000588">
    <property type="protein sequence ID" value="EWG51738.1"/>
    <property type="molecule type" value="Genomic_DNA"/>
</dbReference>
<dbReference type="AlphaFoldDB" id="W7MK29"/>
<dbReference type="Proteomes" id="UP000009096">
    <property type="component" value="Chromosome 11"/>
</dbReference>
<evidence type="ECO:0000313" key="2">
    <source>
        <dbReference type="Proteomes" id="UP000009096"/>
    </source>
</evidence>
<proteinExistence type="predicted"/>
<evidence type="ECO:0000313" key="1">
    <source>
        <dbReference type="EMBL" id="EWG51738.1"/>
    </source>
</evidence>